<protein>
    <submittedName>
        <fullName evidence="2">Uncharacterized protein</fullName>
    </submittedName>
</protein>
<accession>A0A8S1PV07</accession>
<feature type="compositionally biased region" description="Polar residues" evidence="1">
    <location>
        <begin position="159"/>
        <end position="169"/>
    </location>
</feature>
<feature type="region of interest" description="Disordered" evidence="1">
    <location>
        <begin position="118"/>
        <end position="146"/>
    </location>
</feature>
<dbReference type="OrthoDB" id="305745at2759"/>
<name>A0A8S1PV07_9CILI</name>
<sequence length="207" mass="24526">MGNMCQNPNIEKQNQRIRLVGVNSQQFPNKQSRVESYTYNIQNNIDKFEEEFYNKNFQFDIFDENTAEDQFFQINFKEEKTNMPKSQLLIEEKITGTHFGSYNQMASEAFMNCIKERQSRKTQKFDRHSEKREQKTSSKCKENSPSIQVRAQLKVTQIDSKNKNTSSIKKLSRHSKNKFQNNTTSNNKTDLKQNSFKLVRKGNIIYY</sequence>
<dbReference type="Proteomes" id="UP000692954">
    <property type="component" value="Unassembled WGS sequence"/>
</dbReference>
<evidence type="ECO:0000256" key="1">
    <source>
        <dbReference type="SAM" id="MobiDB-lite"/>
    </source>
</evidence>
<proteinExistence type="predicted"/>
<reference evidence="2" key="1">
    <citation type="submission" date="2021-01" db="EMBL/GenBank/DDBJ databases">
        <authorList>
            <consortium name="Genoscope - CEA"/>
            <person name="William W."/>
        </authorList>
    </citation>
    <scope>NUCLEOTIDE SEQUENCE</scope>
</reference>
<feature type="compositionally biased region" description="Polar residues" evidence="1">
    <location>
        <begin position="178"/>
        <end position="194"/>
    </location>
</feature>
<feature type="region of interest" description="Disordered" evidence="1">
    <location>
        <begin position="159"/>
        <end position="194"/>
    </location>
</feature>
<evidence type="ECO:0000313" key="3">
    <source>
        <dbReference type="Proteomes" id="UP000692954"/>
    </source>
</evidence>
<dbReference type="EMBL" id="CAJJDN010000088">
    <property type="protein sequence ID" value="CAD8107137.1"/>
    <property type="molecule type" value="Genomic_DNA"/>
</dbReference>
<evidence type="ECO:0000313" key="2">
    <source>
        <dbReference type="EMBL" id="CAD8107137.1"/>
    </source>
</evidence>
<feature type="compositionally biased region" description="Basic and acidic residues" evidence="1">
    <location>
        <begin position="118"/>
        <end position="142"/>
    </location>
</feature>
<dbReference type="AlphaFoldDB" id="A0A8S1PV07"/>
<keyword evidence="3" id="KW-1185">Reference proteome</keyword>
<comment type="caution">
    <text evidence="2">The sequence shown here is derived from an EMBL/GenBank/DDBJ whole genome shotgun (WGS) entry which is preliminary data.</text>
</comment>
<gene>
    <name evidence="2" type="ORF">PSON_ATCC_30995.1.T0880137</name>
</gene>
<organism evidence="2 3">
    <name type="scientific">Paramecium sonneborni</name>
    <dbReference type="NCBI Taxonomy" id="65129"/>
    <lineage>
        <taxon>Eukaryota</taxon>
        <taxon>Sar</taxon>
        <taxon>Alveolata</taxon>
        <taxon>Ciliophora</taxon>
        <taxon>Intramacronucleata</taxon>
        <taxon>Oligohymenophorea</taxon>
        <taxon>Peniculida</taxon>
        <taxon>Parameciidae</taxon>
        <taxon>Paramecium</taxon>
    </lineage>
</organism>